<organism evidence="2 3">
    <name type="scientific">Flemingia macrophylla</name>
    <dbReference type="NCBI Taxonomy" id="520843"/>
    <lineage>
        <taxon>Eukaryota</taxon>
        <taxon>Viridiplantae</taxon>
        <taxon>Streptophyta</taxon>
        <taxon>Embryophyta</taxon>
        <taxon>Tracheophyta</taxon>
        <taxon>Spermatophyta</taxon>
        <taxon>Magnoliopsida</taxon>
        <taxon>eudicotyledons</taxon>
        <taxon>Gunneridae</taxon>
        <taxon>Pentapetalae</taxon>
        <taxon>rosids</taxon>
        <taxon>fabids</taxon>
        <taxon>Fabales</taxon>
        <taxon>Fabaceae</taxon>
        <taxon>Papilionoideae</taxon>
        <taxon>50 kb inversion clade</taxon>
        <taxon>NPAAA clade</taxon>
        <taxon>indigoferoid/millettioid clade</taxon>
        <taxon>Phaseoleae</taxon>
        <taxon>Flemingia</taxon>
    </lineage>
</organism>
<dbReference type="Proteomes" id="UP001603857">
    <property type="component" value="Unassembled WGS sequence"/>
</dbReference>
<keyword evidence="3" id="KW-1185">Reference proteome</keyword>
<sequence length="82" mass="9244">MATVTRRTAFPKVLIDRDSDSEQSSSKEETFEKEEEHADGIEFVDDLPILPQGTGVSQLKVVRSGWSFHDSKRRAISHASRL</sequence>
<accession>A0ABD1L1W7</accession>
<gene>
    <name evidence="2" type="ORF">Fmac_031376</name>
</gene>
<proteinExistence type="predicted"/>
<evidence type="ECO:0000256" key="1">
    <source>
        <dbReference type="SAM" id="MobiDB-lite"/>
    </source>
</evidence>
<name>A0ABD1L1W7_9FABA</name>
<reference evidence="2 3" key="1">
    <citation type="submission" date="2024-08" db="EMBL/GenBank/DDBJ databases">
        <title>Insights into the chromosomal genome structure of Flemingia macrophylla.</title>
        <authorList>
            <person name="Ding Y."/>
            <person name="Zhao Y."/>
            <person name="Bi W."/>
            <person name="Wu M."/>
            <person name="Zhao G."/>
            <person name="Gong Y."/>
            <person name="Li W."/>
            <person name="Zhang P."/>
        </authorList>
    </citation>
    <scope>NUCLEOTIDE SEQUENCE [LARGE SCALE GENOMIC DNA]</scope>
    <source>
        <strain evidence="2">DYQJB</strain>
        <tissue evidence="2">Leaf</tissue>
    </source>
</reference>
<feature type="region of interest" description="Disordered" evidence="1">
    <location>
        <begin position="1"/>
        <end position="40"/>
    </location>
</feature>
<evidence type="ECO:0000313" key="3">
    <source>
        <dbReference type="Proteomes" id="UP001603857"/>
    </source>
</evidence>
<dbReference type="AlphaFoldDB" id="A0ABD1L1W7"/>
<evidence type="ECO:0000313" key="2">
    <source>
        <dbReference type="EMBL" id="KAL2317500.1"/>
    </source>
</evidence>
<comment type="caution">
    <text evidence="2">The sequence shown here is derived from an EMBL/GenBank/DDBJ whole genome shotgun (WGS) entry which is preliminary data.</text>
</comment>
<protein>
    <submittedName>
        <fullName evidence="2">Uncharacterized protein</fullName>
    </submittedName>
</protein>
<dbReference type="EMBL" id="JBGMDY010000011">
    <property type="protein sequence ID" value="KAL2317500.1"/>
    <property type="molecule type" value="Genomic_DNA"/>
</dbReference>
<feature type="compositionally biased region" description="Basic and acidic residues" evidence="1">
    <location>
        <begin position="14"/>
        <end position="40"/>
    </location>
</feature>